<dbReference type="Pfam" id="PF02894">
    <property type="entry name" value="GFO_IDH_MocA_C"/>
    <property type="match status" value="1"/>
</dbReference>
<reference evidence="6" key="2">
    <citation type="journal article" date="2015" name="J. Biotechnol.">
        <title>The structure of the Cyberlindnera jadinii genome and its relation to Candida utilis analyzed by the occurrence of single nucleotide polymorphisms.</title>
        <authorList>
            <person name="Rupp O."/>
            <person name="Brinkrolf K."/>
            <person name="Buerth C."/>
            <person name="Kunigo M."/>
            <person name="Schneider J."/>
            <person name="Jaenicke S."/>
            <person name="Goesmann A."/>
            <person name="Puehler A."/>
            <person name="Jaeger K.-E."/>
            <person name="Ernst J.F."/>
        </authorList>
    </citation>
    <scope>NUCLEOTIDE SEQUENCE [LARGE SCALE GENOMIC DNA]</scope>
    <source>
        <strain evidence="6">ATCC 18201 / CBS 1600 / BCRC 20928 / JCM 3617 / NBRC 0987 / NRRL Y-1542</strain>
    </source>
</reference>
<sequence>MTITSSLSIVVIGFGLIGPRHAQAVDECPQTHLAALVDPFKTHEKRHTARTMFPSVPHFRTLEGLLASGIHIDGAIVCTPNHTHLHVAQVLAKHNIAMLIEKPISPDVEDAVKIKRLSEDTGIPMIIGHHRRFNPYVLATRDHLHRCGKIIAVDAVWCLQKCESYFKQTPWRCSKKMGGGVINLNLVHDLDLLQYLLGPIKCVYATECEKTRDDNTGEDAVVEGAVLTLTFQSGTRGSFIVCDNVISPANFEMGTGENPLIEKNSQGIDGVFYRFFGTRGTLSVPDLTLFHQDGSKETGWWSPMHKESIDADVEGVPFALQVEHFAKVMKGEEEPRCTPDDGIRAMLAIDAVVKSLETDMPVKVAAI</sequence>
<reference evidence="5 7" key="3">
    <citation type="journal article" date="2016" name="Proc. Natl. Acad. Sci. U.S.A.">
        <title>Comparative genomics of biotechnologically important yeasts.</title>
        <authorList>
            <person name="Riley R."/>
            <person name="Haridas S."/>
            <person name="Wolfe K.H."/>
            <person name="Lopes M.R."/>
            <person name="Hittinger C.T."/>
            <person name="Goeker M."/>
            <person name="Salamov A.A."/>
            <person name="Wisecaver J.H."/>
            <person name="Long T.M."/>
            <person name="Calvey C.H."/>
            <person name="Aerts A.L."/>
            <person name="Barry K.W."/>
            <person name="Choi C."/>
            <person name="Clum A."/>
            <person name="Coughlan A.Y."/>
            <person name="Deshpande S."/>
            <person name="Douglass A.P."/>
            <person name="Hanson S.J."/>
            <person name="Klenk H.-P."/>
            <person name="LaButti K.M."/>
            <person name="Lapidus A."/>
            <person name="Lindquist E.A."/>
            <person name="Lipzen A.M."/>
            <person name="Meier-Kolthoff J.P."/>
            <person name="Ohm R.A."/>
            <person name="Otillar R.P."/>
            <person name="Pangilinan J.L."/>
            <person name="Peng Y."/>
            <person name="Rokas A."/>
            <person name="Rosa C.A."/>
            <person name="Scheuner C."/>
            <person name="Sibirny A.A."/>
            <person name="Slot J.C."/>
            <person name="Stielow J.B."/>
            <person name="Sun H."/>
            <person name="Kurtzman C.P."/>
            <person name="Blackwell M."/>
            <person name="Grigoriev I.V."/>
            <person name="Jeffries T.W."/>
        </authorList>
    </citation>
    <scope>NUCLEOTIDE SEQUENCE [LARGE SCALE GENOMIC DNA]</scope>
    <source>
        <strain evidence="7">ATCC 18201 / CBS 1600 / BCRC 20928 / JCM 3617 / NBRC 0987 / NRRL Y-1542</strain>
        <strain evidence="5">NRRL Y-1542</strain>
    </source>
</reference>
<dbReference type="OMA" id="VILIEFK"/>
<dbReference type="Gene3D" id="3.30.360.10">
    <property type="entry name" value="Dihydrodipicolinate Reductase, domain 2"/>
    <property type="match status" value="1"/>
</dbReference>
<dbReference type="Pfam" id="PF01408">
    <property type="entry name" value="GFO_IDH_MocA"/>
    <property type="match status" value="1"/>
</dbReference>
<gene>
    <name evidence="4" type="primary">QTH1</name>
    <name evidence="4" type="ORF">BN1211_0472</name>
    <name evidence="5" type="ORF">CYBJADRAFT_165255</name>
</gene>
<dbReference type="PANTHER" id="PTHR43377">
    <property type="entry name" value="BILIVERDIN REDUCTASE A"/>
    <property type="match status" value="1"/>
</dbReference>
<keyword evidence="7" id="KW-1185">Reference proteome</keyword>
<proteinExistence type="predicted"/>
<dbReference type="Proteomes" id="UP000094389">
    <property type="component" value="Unassembled WGS sequence"/>
</dbReference>
<dbReference type="SUPFAM" id="SSF51735">
    <property type="entry name" value="NAD(P)-binding Rossmann-fold domains"/>
    <property type="match status" value="1"/>
</dbReference>
<dbReference type="Proteomes" id="UP000038830">
    <property type="component" value="Unassembled WGS sequence"/>
</dbReference>
<dbReference type="AlphaFoldDB" id="A0A0H5BYK5"/>
<feature type="signal peptide" evidence="1">
    <location>
        <begin position="1"/>
        <end position="22"/>
    </location>
</feature>
<dbReference type="GeneID" id="30988351"/>
<dbReference type="STRING" id="983966.A0A0H5BYK5"/>
<evidence type="ECO:0000313" key="6">
    <source>
        <dbReference type="Proteomes" id="UP000038830"/>
    </source>
</evidence>
<dbReference type="SUPFAM" id="SSF55347">
    <property type="entry name" value="Glyceraldehyde-3-phosphate dehydrogenase-like, C-terminal domain"/>
    <property type="match status" value="1"/>
</dbReference>
<feature type="chain" id="PRO_5040564448" evidence="1">
    <location>
        <begin position="23"/>
        <end position="367"/>
    </location>
</feature>
<dbReference type="Gene3D" id="3.40.50.720">
    <property type="entry name" value="NAD(P)-binding Rossmann-like Domain"/>
    <property type="match status" value="1"/>
</dbReference>
<evidence type="ECO:0000313" key="5">
    <source>
        <dbReference type="EMBL" id="ODV75869.1"/>
    </source>
</evidence>
<dbReference type="InterPro" id="IPR036291">
    <property type="entry name" value="NAD(P)-bd_dom_sf"/>
</dbReference>
<dbReference type="EMBL" id="CDQK01000001">
    <property type="protein sequence ID" value="CEP20573.1"/>
    <property type="molecule type" value="Genomic_DNA"/>
</dbReference>
<evidence type="ECO:0000313" key="7">
    <source>
        <dbReference type="Proteomes" id="UP000094389"/>
    </source>
</evidence>
<keyword evidence="1" id="KW-0732">Signal</keyword>
<evidence type="ECO:0000256" key="1">
    <source>
        <dbReference type="SAM" id="SignalP"/>
    </source>
</evidence>
<dbReference type="RefSeq" id="XP_020072908.1">
    <property type="nucleotide sequence ID" value="XM_020213955.1"/>
</dbReference>
<protein>
    <submittedName>
        <fullName evidence="5">NAD(P)-binding protein</fullName>
    </submittedName>
    <submittedName>
        <fullName evidence="4">QTH1 protein</fullName>
    </submittedName>
</protein>
<dbReference type="InterPro" id="IPR051450">
    <property type="entry name" value="Gfo/Idh/MocA_Oxidoreductases"/>
</dbReference>
<accession>A0A1E4S8P7</accession>
<evidence type="ECO:0000313" key="4">
    <source>
        <dbReference type="EMBL" id="CEP20573.1"/>
    </source>
</evidence>
<dbReference type="EMBL" id="KV453925">
    <property type="protein sequence ID" value="ODV75869.1"/>
    <property type="molecule type" value="Genomic_DNA"/>
</dbReference>
<evidence type="ECO:0000259" key="3">
    <source>
        <dbReference type="Pfam" id="PF02894"/>
    </source>
</evidence>
<organism evidence="4 6">
    <name type="scientific">Cyberlindnera jadinii (strain ATCC 18201 / CBS 1600 / BCRC 20928 / JCM 3617 / NBRC 0987 / NRRL Y-1542)</name>
    <name type="common">Torula yeast</name>
    <name type="synonym">Candida utilis</name>
    <dbReference type="NCBI Taxonomy" id="983966"/>
    <lineage>
        <taxon>Eukaryota</taxon>
        <taxon>Fungi</taxon>
        <taxon>Dikarya</taxon>
        <taxon>Ascomycota</taxon>
        <taxon>Saccharomycotina</taxon>
        <taxon>Saccharomycetes</taxon>
        <taxon>Phaffomycetales</taxon>
        <taxon>Phaffomycetaceae</taxon>
        <taxon>Cyberlindnera</taxon>
    </lineage>
</organism>
<dbReference type="OrthoDB" id="3978523at2759"/>
<reference evidence="4" key="1">
    <citation type="submission" date="2014-12" db="EMBL/GenBank/DDBJ databases">
        <authorList>
            <person name="Jaenicke S."/>
        </authorList>
    </citation>
    <scope>NUCLEOTIDE SEQUENCE [LARGE SCALE GENOMIC DNA]</scope>
    <source>
        <strain evidence="4">CBS1600</strain>
    </source>
</reference>
<feature type="domain" description="Gfo/Idh/MocA-like oxidoreductase C-terminal" evidence="3">
    <location>
        <begin position="159"/>
        <end position="364"/>
    </location>
</feature>
<dbReference type="GO" id="GO:0000166">
    <property type="term" value="F:nucleotide binding"/>
    <property type="evidence" value="ECO:0007669"/>
    <property type="project" value="InterPro"/>
</dbReference>
<feature type="domain" description="Gfo/Idh/MocA-like oxidoreductase N-terminal" evidence="2">
    <location>
        <begin position="8"/>
        <end position="128"/>
    </location>
</feature>
<dbReference type="InterPro" id="IPR004104">
    <property type="entry name" value="Gfo/Idh/MocA-like_OxRdtase_C"/>
</dbReference>
<name>A0A0H5BYK5_CYBJN</name>
<evidence type="ECO:0000259" key="2">
    <source>
        <dbReference type="Pfam" id="PF01408"/>
    </source>
</evidence>
<dbReference type="PANTHER" id="PTHR43377:SF1">
    <property type="entry name" value="BILIVERDIN REDUCTASE A"/>
    <property type="match status" value="1"/>
</dbReference>
<dbReference type="InterPro" id="IPR000683">
    <property type="entry name" value="Gfo/Idh/MocA-like_OxRdtase_N"/>
</dbReference>
<accession>A0A0H5BYK5</accession>